<keyword evidence="6 9" id="KW-0472">Membrane</keyword>
<evidence type="ECO:0000256" key="8">
    <source>
        <dbReference type="SAM" id="MobiDB-lite"/>
    </source>
</evidence>
<keyword evidence="5 9" id="KW-1133">Transmembrane helix</keyword>
<dbReference type="PANTHER" id="PTHR37820:SF1">
    <property type="entry name" value="CELL DIVISION PROTEIN FTSQ"/>
    <property type="match status" value="1"/>
</dbReference>
<dbReference type="PROSITE" id="PS51779">
    <property type="entry name" value="POTRA"/>
    <property type="match status" value="1"/>
</dbReference>
<evidence type="ECO:0000313" key="12">
    <source>
        <dbReference type="Proteomes" id="UP000269198"/>
    </source>
</evidence>
<dbReference type="Gene3D" id="3.10.20.310">
    <property type="entry name" value="membrane protein fhac"/>
    <property type="match status" value="1"/>
</dbReference>
<organism evidence="11 12">
    <name type="scientific">Halostreptopolyspora alba</name>
    <dbReference type="NCBI Taxonomy" id="2487137"/>
    <lineage>
        <taxon>Bacteria</taxon>
        <taxon>Bacillati</taxon>
        <taxon>Actinomycetota</taxon>
        <taxon>Actinomycetes</taxon>
        <taxon>Streptosporangiales</taxon>
        <taxon>Nocardiopsidaceae</taxon>
        <taxon>Halostreptopolyspora</taxon>
    </lineage>
</organism>
<dbReference type="InterPro" id="IPR005548">
    <property type="entry name" value="Cell_div_FtsQ/DivIB_C"/>
</dbReference>
<dbReference type="InterPro" id="IPR050487">
    <property type="entry name" value="FtsQ_DivIB"/>
</dbReference>
<feature type="region of interest" description="Disordered" evidence="8">
    <location>
        <begin position="1"/>
        <end position="24"/>
    </location>
</feature>
<dbReference type="AlphaFoldDB" id="A0A3N0EFB0"/>
<evidence type="ECO:0000256" key="3">
    <source>
        <dbReference type="ARBA" id="ARBA00022618"/>
    </source>
</evidence>
<sequence>MARGAVRDGDASPERAQGSETTRRRPEPWRAAFVTLLLVAVLSVVTWLLLGSRLLVVRDVEVSGTGRLDSGTVEAAADVDTGTPLVRVDTEAATTRVEELRLVESATVSRGWPTTLRVRVTERTPELSVGVGDGYRLVDHDGVRITDSAQRPPEYPLVQVRGEIEGNPAIAAATGITEELSPTILEAVASIDAREPDDIAIELDDGATVLWGDGGAAERKATALAVLMREHPSGPERSYDVSTGVAVVK</sequence>
<dbReference type="InterPro" id="IPR013685">
    <property type="entry name" value="POTRA_FtsQ_type"/>
</dbReference>
<feature type="domain" description="POTRA" evidence="10">
    <location>
        <begin position="55"/>
        <end position="123"/>
    </location>
</feature>
<name>A0A3N0EFB0_9ACTN</name>
<proteinExistence type="predicted"/>
<evidence type="ECO:0000313" key="11">
    <source>
        <dbReference type="EMBL" id="RNL86447.1"/>
    </source>
</evidence>
<comment type="caution">
    <text evidence="11">The sequence shown here is derived from an EMBL/GenBank/DDBJ whole genome shotgun (WGS) entry which is preliminary data.</text>
</comment>
<dbReference type="PANTHER" id="PTHR37820">
    <property type="entry name" value="CELL DIVISION PROTEIN DIVIB"/>
    <property type="match status" value="1"/>
</dbReference>
<dbReference type="Proteomes" id="UP000269198">
    <property type="component" value="Unassembled WGS sequence"/>
</dbReference>
<comment type="subcellular location">
    <subcellularLocation>
        <location evidence="1">Membrane</location>
    </subcellularLocation>
</comment>
<dbReference type="OrthoDB" id="9790760at2"/>
<keyword evidence="7" id="KW-0131">Cell cycle</keyword>
<evidence type="ECO:0000256" key="5">
    <source>
        <dbReference type="ARBA" id="ARBA00022989"/>
    </source>
</evidence>
<keyword evidence="3" id="KW-0132">Cell division</keyword>
<reference evidence="11 12" key="1">
    <citation type="submission" date="2018-11" db="EMBL/GenBank/DDBJ databases">
        <title>The genome draft of YIM 96095.</title>
        <authorList>
            <person name="Tang S.-K."/>
            <person name="Chunyu W.-X."/>
            <person name="Feng Y.-Z."/>
        </authorList>
    </citation>
    <scope>NUCLEOTIDE SEQUENCE [LARGE SCALE GENOMIC DNA]</scope>
    <source>
        <strain evidence="11 12">YIM 96095</strain>
    </source>
</reference>
<protein>
    <submittedName>
        <fullName evidence="11">FtsQ-type POTRA domain-containing protein</fullName>
    </submittedName>
</protein>
<keyword evidence="12" id="KW-1185">Reference proteome</keyword>
<evidence type="ECO:0000256" key="7">
    <source>
        <dbReference type="ARBA" id="ARBA00023306"/>
    </source>
</evidence>
<evidence type="ECO:0000256" key="2">
    <source>
        <dbReference type="ARBA" id="ARBA00022475"/>
    </source>
</evidence>
<keyword evidence="2" id="KW-1003">Cell membrane</keyword>
<dbReference type="EMBL" id="RJMB01000003">
    <property type="protein sequence ID" value="RNL86447.1"/>
    <property type="molecule type" value="Genomic_DNA"/>
</dbReference>
<dbReference type="InterPro" id="IPR034746">
    <property type="entry name" value="POTRA"/>
</dbReference>
<evidence type="ECO:0000259" key="10">
    <source>
        <dbReference type="PROSITE" id="PS51779"/>
    </source>
</evidence>
<evidence type="ECO:0000256" key="1">
    <source>
        <dbReference type="ARBA" id="ARBA00004370"/>
    </source>
</evidence>
<evidence type="ECO:0000256" key="9">
    <source>
        <dbReference type="SAM" id="Phobius"/>
    </source>
</evidence>
<evidence type="ECO:0000256" key="4">
    <source>
        <dbReference type="ARBA" id="ARBA00022692"/>
    </source>
</evidence>
<feature type="compositionally biased region" description="Basic and acidic residues" evidence="8">
    <location>
        <begin position="1"/>
        <end position="13"/>
    </location>
</feature>
<dbReference type="RefSeq" id="WP_123199972.1">
    <property type="nucleotide sequence ID" value="NZ_RJMB01000003.1"/>
</dbReference>
<keyword evidence="4 9" id="KW-0812">Transmembrane</keyword>
<accession>A0A3N0EFB0</accession>
<dbReference type="Pfam" id="PF08478">
    <property type="entry name" value="POTRA_1"/>
    <property type="match status" value="1"/>
</dbReference>
<dbReference type="GO" id="GO:0051301">
    <property type="term" value="P:cell division"/>
    <property type="evidence" value="ECO:0007669"/>
    <property type="project" value="UniProtKB-KW"/>
</dbReference>
<dbReference type="GO" id="GO:0005886">
    <property type="term" value="C:plasma membrane"/>
    <property type="evidence" value="ECO:0007669"/>
    <property type="project" value="TreeGrafter"/>
</dbReference>
<dbReference type="Pfam" id="PF03799">
    <property type="entry name" value="FtsQ_DivIB_C"/>
    <property type="match status" value="1"/>
</dbReference>
<feature type="transmembrane region" description="Helical" evidence="9">
    <location>
        <begin position="29"/>
        <end position="50"/>
    </location>
</feature>
<gene>
    <name evidence="11" type="ORF">EFW17_04375</name>
</gene>
<evidence type="ECO:0000256" key="6">
    <source>
        <dbReference type="ARBA" id="ARBA00023136"/>
    </source>
</evidence>